<accession>A0A914CJA3</accession>
<feature type="domain" description="EGF-like" evidence="2">
    <location>
        <begin position="34"/>
        <end position="72"/>
    </location>
</feature>
<dbReference type="Proteomes" id="UP000887540">
    <property type="component" value="Unplaced"/>
</dbReference>
<protein>
    <submittedName>
        <fullName evidence="4">EGF-like domain-containing protein</fullName>
    </submittedName>
</protein>
<evidence type="ECO:0000259" key="2">
    <source>
        <dbReference type="PROSITE" id="PS50026"/>
    </source>
</evidence>
<reference evidence="4" key="1">
    <citation type="submission" date="2022-11" db="UniProtKB">
        <authorList>
            <consortium name="WormBaseParasite"/>
        </authorList>
    </citation>
    <scope>IDENTIFICATION</scope>
</reference>
<keyword evidence="1" id="KW-1015">Disulfide bond</keyword>
<evidence type="ECO:0000256" key="1">
    <source>
        <dbReference type="PROSITE-ProRule" id="PRU00076"/>
    </source>
</evidence>
<proteinExistence type="predicted"/>
<sequence>MIERPEKQEKYSENCLNNGFFVNNTCINCPIYTSGEYCEYWQCLNYGYNSDFDQPIGHSCECPLGFLGTHCEPTRCVDKSQTLVDPFNENFKSASFLITYNAALVNMAKATTQDDSIKDALSGAINSVSLDRVSVYLINFEPGLVFFKTCNKITTTDLANCILTAIEDDVDFIYENNYCDNSTTCYLIKPQDMKDTLDRTATNSPLIIVTDGPLISVVVALQSGDNPYTIPGFLALKELTDKTLGVFLAPYKELVNTLYPNASKIKEILPQLIPALVDKVDVSLGTTNAGSCNYQGNFSYNCGFPYNDSCPPNAKGYIVLFSATLDLQDPINPDFILNLPAGTTNIVNAYTTQIYSFPLTQETNATSFSFSGNKSLTSCDFHVWTNIASAKTFIGYIQDVGDDVKSLSSNQADVTSSLPIQSVPNTIVAYTKYIVGKVGSPTIECIGCDSSIKFNPINSVNARPCIFDSIFAELNCSYGNYGLLHFYSSFLPYEEFIPFICSNDLNSITNVTSAIVRKDMVGKRRVLASSVKGESGRKTLLQCINPPQYPEFTSEVSTLIYIIHADAGVLSHILTDPLDPSNAFSSTIRQFILATYYCDSSSSSMAYQVQSFADELKFKSAITKIQPFSDQCPMKVSDVLKSSLQLAVN</sequence>
<dbReference type="PROSITE" id="PS00022">
    <property type="entry name" value="EGF_1"/>
    <property type="match status" value="1"/>
</dbReference>
<dbReference type="InterPro" id="IPR000742">
    <property type="entry name" value="EGF"/>
</dbReference>
<keyword evidence="3" id="KW-1185">Reference proteome</keyword>
<dbReference type="PROSITE" id="PS50026">
    <property type="entry name" value="EGF_3"/>
    <property type="match status" value="1"/>
</dbReference>
<dbReference type="WBParaSite" id="ACRNAN_scaffold1144.g21928.t1">
    <property type="protein sequence ID" value="ACRNAN_scaffold1144.g21928.t1"/>
    <property type="gene ID" value="ACRNAN_scaffold1144.g21928"/>
</dbReference>
<keyword evidence="1" id="KW-0245">EGF-like domain</keyword>
<comment type="caution">
    <text evidence="1">Lacks conserved residue(s) required for the propagation of feature annotation.</text>
</comment>
<feature type="disulfide bond" evidence="1">
    <location>
        <begin position="62"/>
        <end position="71"/>
    </location>
</feature>
<evidence type="ECO:0000313" key="3">
    <source>
        <dbReference type="Proteomes" id="UP000887540"/>
    </source>
</evidence>
<dbReference type="AlphaFoldDB" id="A0A914CJA3"/>
<feature type="disulfide bond" evidence="1">
    <location>
        <begin position="43"/>
        <end position="60"/>
    </location>
</feature>
<evidence type="ECO:0000313" key="4">
    <source>
        <dbReference type="WBParaSite" id="ACRNAN_scaffold1144.g21928.t1"/>
    </source>
</evidence>
<dbReference type="PROSITE" id="PS01186">
    <property type="entry name" value="EGF_2"/>
    <property type="match status" value="1"/>
</dbReference>
<name>A0A914CJA3_9BILA</name>
<organism evidence="3 4">
    <name type="scientific">Acrobeloides nanus</name>
    <dbReference type="NCBI Taxonomy" id="290746"/>
    <lineage>
        <taxon>Eukaryota</taxon>
        <taxon>Metazoa</taxon>
        <taxon>Ecdysozoa</taxon>
        <taxon>Nematoda</taxon>
        <taxon>Chromadorea</taxon>
        <taxon>Rhabditida</taxon>
        <taxon>Tylenchina</taxon>
        <taxon>Cephalobomorpha</taxon>
        <taxon>Cephaloboidea</taxon>
        <taxon>Cephalobidae</taxon>
        <taxon>Acrobeloides</taxon>
    </lineage>
</organism>